<feature type="region of interest" description="Disordered" evidence="1">
    <location>
        <begin position="65"/>
        <end position="144"/>
    </location>
</feature>
<dbReference type="AlphaFoldDB" id="A0A4U6UL57"/>
<feature type="compositionally biased region" description="Low complexity" evidence="1">
    <location>
        <begin position="109"/>
        <end position="123"/>
    </location>
</feature>
<sequence length="144" mass="15367">MTRRGPSSRWMMPRNGASGRRCRAASLTPAQLCPRCWGSWTASSSLVVRLSKNAVGGNPISFGWSGGSGSASTWTDSGPGSCPCKLPPPSRSSMICRGASRRRRRMRGGWRPSSRSSPRGPAATTRSSRPLPKRPATTPRSSHG</sequence>
<dbReference type="Proteomes" id="UP000298652">
    <property type="component" value="Chromosome 5"/>
</dbReference>
<accession>A0A4U6UL57</accession>
<evidence type="ECO:0000256" key="1">
    <source>
        <dbReference type="SAM" id="MobiDB-lite"/>
    </source>
</evidence>
<name>A0A4U6UL57_SETVI</name>
<dbReference type="EMBL" id="CM016556">
    <property type="protein sequence ID" value="TKW16990.1"/>
    <property type="molecule type" value="Genomic_DNA"/>
</dbReference>
<feature type="compositionally biased region" description="Basic residues" evidence="1">
    <location>
        <begin position="99"/>
        <end position="108"/>
    </location>
</feature>
<reference evidence="2" key="1">
    <citation type="submission" date="2019-03" db="EMBL/GenBank/DDBJ databases">
        <title>WGS assembly of Setaria viridis.</title>
        <authorList>
            <person name="Huang P."/>
            <person name="Jenkins J."/>
            <person name="Grimwood J."/>
            <person name="Barry K."/>
            <person name="Healey A."/>
            <person name="Mamidi S."/>
            <person name="Sreedasyam A."/>
            <person name="Shu S."/>
            <person name="Feldman M."/>
            <person name="Wu J."/>
            <person name="Yu Y."/>
            <person name="Chen C."/>
            <person name="Johnson J."/>
            <person name="Rokhsar D."/>
            <person name="Baxter I."/>
            <person name="Schmutz J."/>
            <person name="Brutnell T."/>
            <person name="Kellogg E."/>
        </authorList>
    </citation>
    <scope>NUCLEOTIDE SEQUENCE [LARGE SCALE GENOMIC DNA]</scope>
</reference>
<proteinExistence type="predicted"/>
<dbReference type="Gramene" id="TKW16990">
    <property type="protein sequence ID" value="TKW16990"/>
    <property type="gene ID" value="SEVIR_5G335650v2"/>
</dbReference>
<protein>
    <submittedName>
        <fullName evidence="2">Uncharacterized protein</fullName>
    </submittedName>
</protein>
<gene>
    <name evidence="2" type="ORF">SEVIR_5G335650v2</name>
</gene>
<evidence type="ECO:0000313" key="2">
    <source>
        <dbReference type="EMBL" id="TKW16990.1"/>
    </source>
</evidence>
<keyword evidence="3" id="KW-1185">Reference proteome</keyword>
<organism evidence="2 3">
    <name type="scientific">Setaria viridis</name>
    <name type="common">Green bristlegrass</name>
    <name type="synonym">Setaria italica subsp. viridis</name>
    <dbReference type="NCBI Taxonomy" id="4556"/>
    <lineage>
        <taxon>Eukaryota</taxon>
        <taxon>Viridiplantae</taxon>
        <taxon>Streptophyta</taxon>
        <taxon>Embryophyta</taxon>
        <taxon>Tracheophyta</taxon>
        <taxon>Spermatophyta</taxon>
        <taxon>Magnoliopsida</taxon>
        <taxon>Liliopsida</taxon>
        <taxon>Poales</taxon>
        <taxon>Poaceae</taxon>
        <taxon>PACMAD clade</taxon>
        <taxon>Panicoideae</taxon>
        <taxon>Panicodae</taxon>
        <taxon>Paniceae</taxon>
        <taxon>Cenchrinae</taxon>
        <taxon>Setaria</taxon>
    </lineage>
</organism>
<evidence type="ECO:0000313" key="3">
    <source>
        <dbReference type="Proteomes" id="UP000298652"/>
    </source>
</evidence>